<sequence>MATRRRSKKPPVRGAGAQGARGNLRLDQNAGTSEPLNCVSMKLLTSGDW</sequence>
<name>A0AAW8EN45_VARPD</name>
<dbReference type="AlphaFoldDB" id="A0AAW8EN45"/>
<evidence type="ECO:0000256" key="1">
    <source>
        <dbReference type="SAM" id="MobiDB-lite"/>
    </source>
</evidence>
<evidence type="ECO:0000313" key="3">
    <source>
        <dbReference type="Proteomes" id="UP001224845"/>
    </source>
</evidence>
<feature type="region of interest" description="Disordered" evidence="1">
    <location>
        <begin position="1"/>
        <end position="33"/>
    </location>
</feature>
<proteinExistence type="predicted"/>
<accession>A0AAW8EN45</accession>
<evidence type="ECO:0000313" key="2">
    <source>
        <dbReference type="EMBL" id="MDP9974276.1"/>
    </source>
</evidence>
<dbReference type="EMBL" id="JAUSRV010000016">
    <property type="protein sequence ID" value="MDP9974276.1"/>
    <property type="molecule type" value="Genomic_DNA"/>
</dbReference>
<dbReference type="Proteomes" id="UP001224845">
    <property type="component" value="Unassembled WGS sequence"/>
</dbReference>
<organism evidence="2 3">
    <name type="scientific">Variovorax paradoxus</name>
    <dbReference type="NCBI Taxonomy" id="34073"/>
    <lineage>
        <taxon>Bacteria</taxon>
        <taxon>Pseudomonadati</taxon>
        <taxon>Pseudomonadota</taxon>
        <taxon>Betaproteobacteria</taxon>
        <taxon>Burkholderiales</taxon>
        <taxon>Comamonadaceae</taxon>
        <taxon>Variovorax</taxon>
    </lineage>
</organism>
<feature type="compositionally biased region" description="Basic residues" evidence="1">
    <location>
        <begin position="1"/>
        <end position="11"/>
    </location>
</feature>
<reference evidence="2" key="1">
    <citation type="submission" date="2023-07" db="EMBL/GenBank/DDBJ databases">
        <title>Sorghum-associated microbial communities from plants grown in Nebraska, USA.</title>
        <authorList>
            <person name="Schachtman D."/>
        </authorList>
    </citation>
    <scope>NUCLEOTIDE SEQUENCE</scope>
    <source>
        <strain evidence="2">DS3315</strain>
    </source>
</reference>
<comment type="caution">
    <text evidence="2">The sequence shown here is derived from an EMBL/GenBank/DDBJ whole genome shotgun (WGS) entry which is preliminary data.</text>
</comment>
<gene>
    <name evidence="2" type="ORF">J2W39_005539</name>
</gene>
<protein>
    <submittedName>
        <fullName evidence="2">Uncharacterized protein</fullName>
    </submittedName>
</protein>